<evidence type="ECO:0000256" key="2">
    <source>
        <dbReference type="ARBA" id="ARBA00022763"/>
    </source>
</evidence>
<evidence type="ECO:0000256" key="4">
    <source>
        <dbReference type="ARBA" id="ARBA00022806"/>
    </source>
</evidence>
<dbReference type="GO" id="GO:0016787">
    <property type="term" value="F:hydrolase activity"/>
    <property type="evidence" value="ECO:0007669"/>
    <property type="project" value="UniProtKB-KW"/>
</dbReference>
<evidence type="ECO:0000256" key="7">
    <source>
        <dbReference type="ARBA" id="ARBA00023204"/>
    </source>
</evidence>
<accession>W4VK00</accession>
<keyword evidence="1" id="KW-0547">Nucleotide-binding</keyword>
<dbReference type="OrthoDB" id="5413799at2"/>
<dbReference type="InterPro" id="IPR011604">
    <property type="entry name" value="PDDEXK-like_dom_sf"/>
</dbReference>
<dbReference type="GO" id="GO:0003677">
    <property type="term" value="F:DNA binding"/>
    <property type="evidence" value="ECO:0007669"/>
    <property type="project" value="UniProtKB-KW"/>
</dbReference>
<name>W4VK00_9BACI</name>
<feature type="domain" description="PD-(D/E)XK endonuclease-like" evidence="8">
    <location>
        <begin position="4"/>
        <end position="229"/>
    </location>
</feature>
<organism evidence="9 10">
    <name type="scientific">Gracilibacillus boraciitolerans JCM 21714</name>
    <dbReference type="NCBI Taxonomy" id="1298598"/>
    <lineage>
        <taxon>Bacteria</taxon>
        <taxon>Bacillati</taxon>
        <taxon>Bacillota</taxon>
        <taxon>Bacilli</taxon>
        <taxon>Bacillales</taxon>
        <taxon>Bacillaceae</taxon>
        <taxon>Gracilibacillus</taxon>
    </lineage>
</organism>
<keyword evidence="5" id="KW-0067">ATP-binding</keyword>
<evidence type="ECO:0000256" key="5">
    <source>
        <dbReference type="ARBA" id="ARBA00022840"/>
    </source>
</evidence>
<dbReference type="RefSeq" id="WP_035723200.1">
    <property type="nucleotide sequence ID" value="NZ_BAVS01000009.1"/>
</dbReference>
<dbReference type="AlphaFoldDB" id="W4VK00"/>
<evidence type="ECO:0000313" key="10">
    <source>
        <dbReference type="Proteomes" id="UP000019102"/>
    </source>
</evidence>
<sequence length="238" mass="27955">MKEFSFSRLSLYETCPQRFYYKYVLGMEEPITKPLALGKAVHKAIECLLNGETFQEAIKKAMIEADFHEEVTAIEVEELVLKAPLVHLKGGETEIYFSVPLFPTEKDSPVIRGYIDLIDGNQIYDFKTNFKAYEVTDNFQVGLYAWAMEKERKLKGKIRGSLLFLRHKRESKYYFDEEAREHAVRWARSLVKEIQFKLEMVDFSPSKRKELFSYRASAYCEHCPFTLKCYKDNPVKHI</sequence>
<keyword evidence="4" id="KW-0347">Helicase</keyword>
<protein>
    <recommendedName>
        <fullName evidence="8">PD-(D/E)XK endonuclease-like domain-containing protein</fullName>
    </recommendedName>
</protein>
<keyword evidence="7" id="KW-0234">DNA repair</keyword>
<dbReference type="Pfam" id="PF12705">
    <property type="entry name" value="PDDEXK_1"/>
    <property type="match status" value="1"/>
</dbReference>
<dbReference type="Proteomes" id="UP000019102">
    <property type="component" value="Unassembled WGS sequence"/>
</dbReference>
<dbReference type="GO" id="GO:0006281">
    <property type="term" value="P:DNA repair"/>
    <property type="evidence" value="ECO:0007669"/>
    <property type="project" value="UniProtKB-KW"/>
</dbReference>
<evidence type="ECO:0000256" key="1">
    <source>
        <dbReference type="ARBA" id="ARBA00022741"/>
    </source>
</evidence>
<dbReference type="InterPro" id="IPR038726">
    <property type="entry name" value="PDDEXK_AddAB-type"/>
</dbReference>
<dbReference type="Gene3D" id="3.90.320.10">
    <property type="match status" value="1"/>
</dbReference>
<dbReference type="GO" id="GO:0004386">
    <property type="term" value="F:helicase activity"/>
    <property type="evidence" value="ECO:0007669"/>
    <property type="project" value="UniProtKB-KW"/>
</dbReference>
<evidence type="ECO:0000256" key="3">
    <source>
        <dbReference type="ARBA" id="ARBA00022801"/>
    </source>
</evidence>
<keyword evidence="10" id="KW-1185">Reference proteome</keyword>
<keyword evidence="6" id="KW-0238">DNA-binding</keyword>
<dbReference type="eggNOG" id="ENOG503369N">
    <property type="taxonomic scope" value="Bacteria"/>
</dbReference>
<dbReference type="GO" id="GO:0005524">
    <property type="term" value="F:ATP binding"/>
    <property type="evidence" value="ECO:0007669"/>
    <property type="project" value="UniProtKB-KW"/>
</dbReference>
<proteinExistence type="predicted"/>
<evidence type="ECO:0000256" key="6">
    <source>
        <dbReference type="ARBA" id="ARBA00023125"/>
    </source>
</evidence>
<evidence type="ECO:0000259" key="8">
    <source>
        <dbReference type="Pfam" id="PF12705"/>
    </source>
</evidence>
<dbReference type="STRING" id="1298598.JCM21714_2131"/>
<comment type="caution">
    <text evidence="9">The sequence shown here is derived from an EMBL/GenBank/DDBJ whole genome shotgun (WGS) entry which is preliminary data.</text>
</comment>
<evidence type="ECO:0000313" key="9">
    <source>
        <dbReference type="EMBL" id="GAE93094.1"/>
    </source>
</evidence>
<keyword evidence="3" id="KW-0378">Hydrolase</keyword>
<reference evidence="9 10" key="1">
    <citation type="journal article" date="2014" name="Genome Announc.">
        <title>Draft Genome Sequence of the Boron-Tolerant and Moderately Halotolerant Bacterium Gracilibacillus boraciitolerans JCM 21714T.</title>
        <authorList>
            <person name="Ahmed I."/>
            <person name="Oshima K."/>
            <person name="Suda W."/>
            <person name="Kitamura K."/>
            <person name="Iida T."/>
            <person name="Ohmori Y."/>
            <person name="Fujiwara T."/>
            <person name="Hattori M."/>
            <person name="Ohkuma M."/>
        </authorList>
    </citation>
    <scope>NUCLEOTIDE SEQUENCE [LARGE SCALE GENOMIC DNA]</scope>
    <source>
        <strain evidence="9 10">JCM 21714</strain>
    </source>
</reference>
<gene>
    <name evidence="9" type="ORF">JCM21714_2131</name>
</gene>
<dbReference type="EMBL" id="BAVS01000009">
    <property type="protein sequence ID" value="GAE93094.1"/>
    <property type="molecule type" value="Genomic_DNA"/>
</dbReference>
<keyword evidence="2" id="KW-0227">DNA damage</keyword>